<dbReference type="eggNOG" id="COG0664">
    <property type="taxonomic scope" value="Bacteria"/>
</dbReference>
<dbReference type="InterPro" id="IPR014710">
    <property type="entry name" value="RmlC-like_jellyroll"/>
</dbReference>
<dbReference type="SMART" id="SM00419">
    <property type="entry name" value="HTH_CRP"/>
    <property type="match status" value="1"/>
</dbReference>
<keyword evidence="7" id="KW-1185">Reference proteome</keyword>
<dbReference type="InterPro" id="IPR050397">
    <property type="entry name" value="Env_Response_Regulators"/>
</dbReference>
<dbReference type="Pfam" id="PF00027">
    <property type="entry name" value="cNMP_binding"/>
    <property type="match status" value="1"/>
</dbReference>
<evidence type="ECO:0000313" key="6">
    <source>
        <dbReference type="EMBL" id="ADH63946.1"/>
    </source>
</evidence>
<dbReference type="GO" id="GO:0005829">
    <property type="term" value="C:cytosol"/>
    <property type="evidence" value="ECO:0007669"/>
    <property type="project" value="TreeGrafter"/>
</dbReference>
<dbReference type="SMART" id="SM00100">
    <property type="entry name" value="cNMP"/>
    <property type="match status" value="1"/>
</dbReference>
<dbReference type="Proteomes" id="UP000001916">
    <property type="component" value="Chromosome"/>
</dbReference>
<evidence type="ECO:0000256" key="1">
    <source>
        <dbReference type="ARBA" id="ARBA00023015"/>
    </source>
</evidence>
<dbReference type="PRINTS" id="PR00103">
    <property type="entry name" value="CAMPKINASE"/>
</dbReference>
<reference evidence="6 7" key="1">
    <citation type="journal article" date="2010" name="Stand. Genomic Sci.">
        <title>Complete genome sequence of Meiothermus silvanus type strain (VI-R2).</title>
        <authorList>
            <person name="Sikorski J."/>
            <person name="Tindall B.J."/>
            <person name="Lowry S."/>
            <person name="Lucas S."/>
            <person name="Nolan M."/>
            <person name="Copeland A."/>
            <person name="Glavina Del Rio T."/>
            <person name="Tice H."/>
            <person name="Cheng J.F."/>
            <person name="Han C."/>
            <person name="Pitluck S."/>
            <person name="Liolios K."/>
            <person name="Ivanova N."/>
            <person name="Mavromatis K."/>
            <person name="Mikhailova N."/>
            <person name="Pati A."/>
            <person name="Goodwin L."/>
            <person name="Chen A."/>
            <person name="Palaniappan K."/>
            <person name="Land M."/>
            <person name="Hauser L."/>
            <person name="Chang Y.J."/>
            <person name="Jeffries C.D."/>
            <person name="Rohde M."/>
            <person name="Goker M."/>
            <person name="Woyke T."/>
            <person name="Bristow J."/>
            <person name="Eisen J.A."/>
            <person name="Markowitz V."/>
            <person name="Hugenholtz P."/>
            <person name="Kyrpides N.C."/>
            <person name="Klenk H.P."/>
            <person name="Lapidus A."/>
        </authorList>
    </citation>
    <scope>NUCLEOTIDE SEQUENCE [LARGE SCALE GENOMIC DNA]</scope>
    <source>
        <strain evidence="7">ATCC 700542 / DSM 9946 / VI-R2</strain>
    </source>
</reference>
<dbReference type="AlphaFoldDB" id="D7BH93"/>
<accession>D7BH93</accession>
<dbReference type="HOGENOM" id="CLU_075053_3_4_0"/>
<dbReference type="PROSITE" id="PS00889">
    <property type="entry name" value="CNMP_BINDING_2"/>
    <property type="match status" value="1"/>
</dbReference>
<dbReference type="GO" id="GO:0003677">
    <property type="term" value="F:DNA binding"/>
    <property type="evidence" value="ECO:0007669"/>
    <property type="project" value="UniProtKB-KW"/>
</dbReference>
<sequence>MLRDTTLLAQTPLFQGVPPQALEIAQEAFTARFYPAGTTVFKAGDLGAALYVVQQGRVRIFRTYLDERERVFAFLGPGEVFGEMSLLDEEPRSASAEVVADSVLLVLYREAYQGLIRRYPQVAHNIAGILAKRLREADLELEVLSFEEARGRVAYALLKLYRQGFGENGRMKLTHLELAQLSGTSRETVTRVLHALKNEGLLRVTGGYVEIVDTTTLEEVLYGLR</sequence>
<dbReference type="PRINTS" id="PR00034">
    <property type="entry name" value="HTHCRP"/>
</dbReference>
<evidence type="ECO:0000256" key="2">
    <source>
        <dbReference type="ARBA" id="ARBA00023125"/>
    </source>
</evidence>
<dbReference type="InterPro" id="IPR036390">
    <property type="entry name" value="WH_DNA-bd_sf"/>
</dbReference>
<dbReference type="InterPro" id="IPR000595">
    <property type="entry name" value="cNMP-bd_dom"/>
</dbReference>
<dbReference type="InterPro" id="IPR018490">
    <property type="entry name" value="cNMP-bd_dom_sf"/>
</dbReference>
<dbReference type="PROSITE" id="PS51063">
    <property type="entry name" value="HTH_CRP_2"/>
    <property type="match status" value="1"/>
</dbReference>
<feature type="domain" description="HTH crp-type" evidence="5">
    <location>
        <begin position="147"/>
        <end position="215"/>
    </location>
</feature>
<name>D7BH93_ALLS1</name>
<dbReference type="PROSITE" id="PS00042">
    <property type="entry name" value="HTH_CRP_1"/>
    <property type="match status" value="1"/>
</dbReference>
<gene>
    <name evidence="6" type="ordered locus">Mesil_2074</name>
</gene>
<dbReference type="SUPFAM" id="SSF51206">
    <property type="entry name" value="cAMP-binding domain-like"/>
    <property type="match status" value="1"/>
</dbReference>
<dbReference type="InterPro" id="IPR012318">
    <property type="entry name" value="HTH_CRP"/>
</dbReference>
<keyword evidence="1" id="KW-0805">Transcription regulation</keyword>
<dbReference type="Gene3D" id="2.60.120.10">
    <property type="entry name" value="Jelly Rolls"/>
    <property type="match status" value="1"/>
</dbReference>
<dbReference type="PANTHER" id="PTHR24567:SF74">
    <property type="entry name" value="HTH-TYPE TRANSCRIPTIONAL REGULATOR ARCR"/>
    <property type="match status" value="1"/>
</dbReference>
<evidence type="ECO:0000259" key="4">
    <source>
        <dbReference type="PROSITE" id="PS50042"/>
    </source>
</evidence>
<organism evidence="6 7">
    <name type="scientific">Allomeiothermus silvanus (strain ATCC 700542 / DSM 9946 / NBRC 106475 / NCIMB 13440 / VI-R2)</name>
    <name type="common">Thermus silvanus</name>
    <dbReference type="NCBI Taxonomy" id="526227"/>
    <lineage>
        <taxon>Bacteria</taxon>
        <taxon>Thermotogati</taxon>
        <taxon>Deinococcota</taxon>
        <taxon>Deinococci</taxon>
        <taxon>Thermales</taxon>
        <taxon>Thermaceae</taxon>
        <taxon>Allomeiothermus</taxon>
    </lineage>
</organism>
<evidence type="ECO:0000313" key="7">
    <source>
        <dbReference type="Proteomes" id="UP000001916"/>
    </source>
</evidence>
<keyword evidence="3" id="KW-0804">Transcription</keyword>
<dbReference type="InterPro" id="IPR018488">
    <property type="entry name" value="cNMP-bd_CS"/>
</dbReference>
<dbReference type="GO" id="GO:0003700">
    <property type="term" value="F:DNA-binding transcription factor activity"/>
    <property type="evidence" value="ECO:0007669"/>
    <property type="project" value="InterPro"/>
</dbReference>
<keyword evidence="2" id="KW-0238">DNA-binding</keyword>
<dbReference type="Gene3D" id="1.10.10.10">
    <property type="entry name" value="Winged helix-like DNA-binding domain superfamily/Winged helix DNA-binding domain"/>
    <property type="match status" value="1"/>
</dbReference>
<dbReference type="SUPFAM" id="SSF46785">
    <property type="entry name" value="Winged helix' DNA-binding domain"/>
    <property type="match status" value="1"/>
</dbReference>
<dbReference type="PANTHER" id="PTHR24567">
    <property type="entry name" value="CRP FAMILY TRANSCRIPTIONAL REGULATORY PROTEIN"/>
    <property type="match status" value="1"/>
</dbReference>
<dbReference type="KEGG" id="msv:Mesil_2074"/>
<dbReference type="STRING" id="526227.Mesil_2074"/>
<feature type="domain" description="Cyclic nucleotide-binding" evidence="4">
    <location>
        <begin position="13"/>
        <end position="133"/>
    </location>
</feature>
<dbReference type="PROSITE" id="PS50042">
    <property type="entry name" value="CNMP_BINDING_3"/>
    <property type="match status" value="1"/>
</dbReference>
<evidence type="ECO:0000259" key="5">
    <source>
        <dbReference type="PROSITE" id="PS51063"/>
    </source>
</evidence>
<evidence type="ECO:0000256" key="3">
    <source>
        <dbReference type="ARBA" id="ARBA00023163"/>
    </source>
</evidence>
<dbReference type="CDD" id="cd00038">
    <property type="entry name" value="CAP_ED"/>
    <property type="match status" value="1"/>
</dbReference>
<protein>
    <submittedName>
        <fullName evidence="6">Transcriptional regulator, Crp/Fnr family</fullName>
    </submittedName>
</protein>
<dbReference type="InterPro" id="IPR018335">
    <property type="entry name" value="Tscrpt_reg_HTH_Crp-type_CS"/>
</dbReference>
<dbReference type="EMBL" id="CP002042">
    <property type="protein sequence ID" value="ADH63946.1"/>
    <property type="molecule type" value="Genomic_DNA"/>
</dbReference>
<proteinExistence type="predicted"/>
<dbReference type="Pfam" id="PF13545">
    <property type="entry name" value="HTH_Crp_2"/>
    <property type="match status" value="1"/>
</dbReference>
<dbReference type="InterPro" id="IPR036388">
    <property type="entry name" value="WH-like_DNA-bd_sf"/>
</dbReference>
<dbReference type="CDD" id="cd00092">
    <property type="entry name" value="HTH_CRP"/>
    <property type="match status" value="1"/>
</dbReference>
<dbReference type="OrthoDB" id="9810708at2"/>
<dbReference type="RefSeq" id="WP_013158497.1">
    <property type="nucleotide sequence ID" value="NC_014212.1"/>
</dbReference>